<feature type="signal peptide" evidence="2">
    <location>
        <begin position="1"/>
        <end position="19"/>
    </location>
</feature>
<evidence type="ECO:0000256" key="2">
    <source>
        <dbReference type="SAM" id="SignalP"/>
    </source>
</evidence>
<dbReference type="PANTHER" id="PTHR31956:SF8">
    <property type="entry name" value="ACID PHOSPHATASE PHOA (AFU_ORTHOLOGUE AFUA_1G03570)"/>
    <property type="match status" value="1"/>
</dbReference>
<evidence type="ECO:0000313" key="3">
    <source>
        <dbReference type="EMBL" id="KAL1405361.1"/>
    </source>
</evidence>
<sequence length="474" mass="50459">MHAAAATAVFALLAPLVSAVTVQKFVAPGPGPLQQSPTYTGKTNGSLPIQEVVKGKAYDRFITVWLENTDFATAANDPTFQKLASEGILLTNYNGVTHPSEPNYFAALAGDFFGMPDDDNYYFPYNVSTAVDLLETKNISWASYQENAPTDGFAGDYPQKNYVNASATAPYTYYKRKHNPHIIANTVAGIPARALRVRNFNDFAADVNASALPQHVFVTPNLVNDGHDTDITFMGSWLQYWLIPLLQDARFNDNRTLIQLTFDETESYDIQNTVYTLLLGGAVPAALKGTNDTTFYTHYSTLSSVQNNWDLPSLGRQDANKTVSAVWQFQANITGWDNYVPKPEEIPQLNLTGIFDGVANDAQWIPIPAPDVNAKGAGNGSVFYNASATDLTQAAAPAAVNLTAIKITNPIKINPNFTYTGKSVVNASSPAAIAASSSAAAAPSASKGSSGVRGAVVAGAGVVSVVAAAVAAVL</sequence>
<protein>
    <recommendedName>
        <fullName evidence="5">Acid phosphatase</fullName>
    </recommendedName>
</protein>
<dbReference type="EMBL" id="JBBXJM010000007">
    <property type="protein sequence ID" value="KAL1405361.1"/>
    <property type="molecule type" value="Genomic_DNA"/>
</dbReference>
<dbReference type="InterPro" id="IPR007312">
    <property type="entry name" value="Phosphoesterase"/>
</dbReference>
<evidence type="ECO:0000256" key="1">
    <source>
        <dbReference type="ARBA" id="ARBA00022801"/>
    </source>
</evidence>
<feature type="chain" id="PRO_5046263375" description="Acid phosphatase" evidence="2">
    <location>
        <begin position="20"/>
        <end position="474"/>
    </location>
</feature>
<dbReference type="RefSeq" id="XP_069205305.1">
    <property type="nucleotide sequence ID" value="XM_069357368.1"/>
</dbReference>
<keyword evidence="2" id="KW-0732">Signal</keyword>
<dbReference type="Proteomes" id="UP001565368">
    <property type="component" value="Unassembled WGS sequence"/>
</dbReference>
<organism evidence="3 4">
    <name type="scientific">Vanrija albida</name>
    <dbReference type="NCBI Taxonomy" id="181172"/>
    <lineage>
        <taxon>Eukaryota</taxon>
        <taxon>Fungi</taxon>
        <taxon>Dikarya</taxon>
        <taxon>Basidiomycota</taxon>
        <taxon>Agaricomycotina</taxon>
        <taxon>Tremellomycetes</taxon>
        <taxon>Trichosporonales</taxon>
        <taxon>Trichosporonaceae</taxon>
        <taxon>Vanrija</taxon>
    </lineage>
</organism>
<dbReference type="PANTHER" id="PTHR31956">
    <property type="entry name" value="NON-SPECIFIC PHOSPHOLIPASE C4-RELATED"/>
    <property type="match status" value="1"/>
</dbReference>
<dbReference type="GeneID" id="95990035"/>
<keyword evidence="1" id="KW-0378">Hydrolase</keyword>
<reference evidence="3 4" key="1">
    <citation type="submission" date="2023-08" db="EMBL/GenBank/DDBJ databases">
        <title>Annotated Genome Sequence of Vanrija albida AlHP1.</title>
        <authorList>
            <person name="Herzog R."/>
        </authorList>
    </citation>
    <scope>NUCLEOTIDE SEQUENCE [LARGE SCALE GENOMIC DNA]</scope>
    <source>
        <strain evidence="3 4">AlHP1</strain>
    </source>
</reference>
<evidence type="ECO:0008006" key="5">
    <source>
        <dbReference type="Google" id="ProtNLM"/>
    </source>
</evidence>
<evidence type="ECO:0000313" key="4">
    <source>
        <dbReference type="Proteomes" id="UP001565368"/>
    </source>
</evidence>
<keyword evidence="4" id="KW-1185">Reference proteome</keyword>
<accession>A0ABR3PSN6</accession>
<name>A0ABR3PSN6_9TREE</name>
<proteinExistence type="predicted"/>
<dbReference type="Gene3D" id="3.40.720.10">
    <property type="entry name" value="Alkaline Phosphatase, subunit A"/>
    <property type="match status" value="1"/>
</dbReference>
<gene>
    <name evidence="3" type="ORF">Q8F55_008992</name>
</gene>
<dbReference type="Pfam" id="PF04185">
    <property type="entry name" value="Phosphoesterase"/>
    <property type="match status" value="1"/>
</dbReference>
<comment type="caution">
    <text evidence="3">The sequence shown here is derived from an EMBL/GenBank/DDBJ whole genome shotgun (WGS) entry which is preliminary data.</text>
</comment>
<dbReference type="InterPro" id="IPR017850">
    <property type="entry name" value="Alkaline_phosphatase_core_sf"/>
</dbReference>